<dbReference type="Gene3D" id="3.40.50.300">
    <property type="entry name" value="P-loop containing nucleotide triphosphate hydrolases"/>
    <property type="match status" value="2"/>
</dbReference>
<dbReference type="InterPro" id="IPR003593">
    <property type="entry name" value="AAA+_ATPase"/>
</dbReference>
<protein>
    <recommendedName>
        <fullName evidence="6">ABC transporter domain-containing protein</fullName>
    </recommendedName>
</protein>
<feature type="domain" description="ABC transporter" evidence="6">
    <location>
        <begin position="404"/>
        <end position="627"/>
    </location>
</feature>
<dbReference type="InterPro" id="IPR032781">
    <property type="entry name" value="ABC_tran_Xtn"/>
</dbReference>
<dbReference type="InterPro" id="IPR050611">
    <property type="entry name" value="ABCF"/>
</dbReference>
<keyword evidence="1" id="KW-0677">Repeat</keyword>
<evidence type="ECO:0000256" key="2">
    <source>
        <dbReference type="ARBA" id="ARBA00022741"/>
    </source>
</evidence>
<dbReference type="Proteomes" id="UP000660262">
    <property type="component" value="Unassembled WGS sequence"/>
</dbReference>
<reference evidence="7" key="1">
    <citation type="submission" date="2020-10" db="EMBL/GenBank/DDBJ databases">
        <title>Unveiling of a novel bifunctional photoreceptor, Dualchrome1, isolated from a cosmopolitan green alga.</title>
        <authorList>
            <person name="Suzuki S."/>
            <person name="Kawachi M."/>
        </authorList>
    </citation>
    <scope>NUCLEOTIDE SEQUENCE</scope>
    <source>
        <strain evidence="7">NIES 2893</strain>
    </source>
</reference>
<comment type="caution">
    <text evidence="7">The sequence shown here is derived from an EMBL/GenBank/DDBJ whole genome shotgun (WGS) entry which is preliminary data.</text>
</comment>
<feature type="coiled-coil region" evidence="5">
    <location>
        <begin position="14"/>
        <end position="46"/>
    </location>
</feature>
<comment type="similarity">
    <text evidence="4">Belongs to the ABC transporter superfamily. ABCF family. EF3 (TC 3.A.1.121) subfamily.</text>
</comment>
<evidence type="ECO:0000256" key="5">
    <source>
        <dbReference type="SAM" id="Coils"/>
    </source>
</evidence>
<dbReference type="PANTHER" id="PTHR19211">
    <property type="entry name" value="ATP-BINDING TRANSPORT PROTEIN-RELATED"/>
    <property type="match status" value="1"/>
</dbReference>
<dbReference type="InterPro" id="IPR017871">
    <property type="entry name" value="ABC_transporter-like_CS"/>
</dbReference>
<feature type="domain" description="ABC transporter" evidence="6">
    <location>
        <begin position="92"/>
        <end position="335"/>
    </location>
</feature>
<gene>
    <name evidence="7" type="ORF">PPROV_000616400</name>
</gene>
<dbReference type="EMBL" id="BNJQ01000016">
    <property type="protein sequence ID" value="GHP07422.1"/>
    <property type="molecule type" value="Genomic_DNA"/>
</dbReference>
<evidence type="ECO:0000256" key="3">
    <source>
        <dbReference type="ARBA" id="ARBA00022840"/>
    </source>
</evidence>
<organism evidence="7 8">
    <name type="scientific">Pycnococcus provasolii</name>
    <dbReference type="NCBI Taxonomy" id="41880"/>
    <lineage>
        <taxon>Eukaryota</taxon>
        <taxon>Viridiplantae</taxon>
        <taxon>Chlorophyta</taxon>
        <taxon>Pseudoscourfieldiophyceae</taxon>
        <taxon>Pseudoscourfieldiales</taxon>
        <taxon>Pycnococcaceae</taxon>
        <taxon>Pycnococcus</taxon>
    </lineage>
</organism>
<keyword evidence="2" id="KW-0547">Nucleotide-binding</keyword>
<keyword evidence="5" id="KW-0175">Coiled coil</keyword>
<dbReference type="GO" id="GO:0016887">
    <property type="term" value="F:ATP hydrolysis activity"/>
    <property type="evidence" value="ECO:0007669"/>
    <property type="project" value="InterPro"/>
</dbReference>
<dbReference type="OrthoDB" id="2110130at2759"/>
<dbReference type="PANTHER" id="PTHR19211:SF15">
    <property type="entry name" value="ATP-BINDING CASSETTE SUB-FAMILY F MEMBER 2"/>
    <property type="match status" value="1"/>
</dbReference>
<dbReference type="SUPFAM" id="SSF52540">
    <property type="entry name" value="P-loop containing nucleoside triphosphate hydrolases"/>
    <property type="match status" value="2"/>
</dbReference>
<dbReference type="InterPro" id="IPR027417">
    <property type="entry name" value="P-loop_NTPase"/>
</dbReference>
<dbReference type="PROSITE" id="PS00211">
    <property type="entry name" value="ABC_TRANSPORTER_1"/>
    <property type="match status" value="1"/>
</dbReference>
<name>A0A830HKL5_9CHLO</name>
<accession>A0A830HKL5</accession>
<dbReference type="FunFam" id="3.40.50.300:FF:000011">
    <property type="entry name" value="Putative ABC transporter ATP-binding component"/>
    <property type="match status" value="1"/>
</dbReference>
<dbReference type="InterPro" id="IPR003439">
    <property type="entry name" value="ABC_transporter-like_ATP-bd"/>
</dbReference>
<dbReference type="CDD" id="cd03221">
    <property type="entry name" value="ABCF_EF-3"/>
    <property type="match status" value="2"/>
</dbReference>
<evidence type="ECO:0000313" key="8">
    <source>
        <dbReference type="Proteomes" id="UP000660262"/>
    </source>
</evidence>
<evidence type="ECO:0000256" key="4">
    <source>
        <dbReference type="ARBA" id="ARBA00061344"/>
    </source>
</evidence>
<keyword evidence="3" id="KW-0067">ATP-binding</keyword>
<keyword evidence="8" id="KW-1185">Reference proteome</keyword>
<dbReference type="SMART" id="SM00382">
    <property type="entry name" value="AAA"/>
    <property type="match status" value="2"/>
</dbReference>
<evidence type="ECO:0000259" key="6">
    <source>
        <dbReference type="PROSITE" id="PS50893"/>
    </source>
</evidence>
<dbReference type="GO" id="GO:0005524">
    <property type="term" value="F:ATP binding"/>
    <property type="evidence" value="ECO:0007669"/>
    <property type="project" value="UniProtKB-KW"/>
</dbReference>
<evidence type="ECO:0000313" key="7">
    <source>
        <dbReference type="EMBL" id="GHP07422.1"/>
    </source>
</evidence>
<dbReference type="FunFam" id="3.40.50.300:FF:000104">
    <property type="entry name" value="ATP-binding cassette sub-family F member 3"/>
    <property type="match status" value="1"/>
</dbReference>
<dbReference type="Pfam" id="PF00005">
    <property type="entry name" value="ABC_tran"/>
    <property type="match status" value="2"/>
</dbReference>
<dbReference type="PROSITE" id="PS50893">
    <property type="entry name" value="ABC_TRANSPORTER_2"/>
    <property type="match status" value="2"/>
</dbReference>
<evidence type="ECO:0000256" key="1">
    <source>
        <dbReference type="ARBA" id="ARBA00022737"/>
    </source>
</evidence>
<dbReference type="AlphaFoldDB" id="A0A830HKL5"/>
<dbReference type="Pfam" id="PF12848">
    <property type="entry name" value="ABC_tran_Xtn"/>
    <property type="match status" value="1"/>
</dbReference>
<sequence length="628" mass="69498">MSDAIARREDSDLIKKIAEEKALKEARKAQLAAKRLEKKAARSIKKIDLNGDLGEDGPSSSEPGGVFAHHAAATAKRSVTGVLASRKTDIDVKFESFGVSLGGNPLVVDTDIEMHQGCRYGIVGENGSGKSSVLAAVANREVPLPDHVDVYWLSEEAPPSELSGVEAVVSHVKNEVERLEALQTSIIEDAGPDDERLDAIAERLGELDPTGAEPRARAILSGLGFADHLVPMDRKTKHMSGGWRMRVALAQALFAAPSLLLLDEPTNHLDLEACIWLEDHLSKYSKCLVVISHSEDFLNGVCTHMYWLVNKGLHLYGGNYAQYVKTVEEEQRVQQKLYEKQQADIEKLANFVDKNRANGVATSAKSKKKVLEKVEAAAVEKVKVREPTLRFSFPSCDRVPPPVLPFDDVSFAYPSQHEGDANPVLYENLNLGVDCDTRVALVGPNGCGKSTLLRLMSGELSPTKGTVSRHQHLVMGQYHQHSVDVLDMELSPLAFMKREFPPSVVKRTEEVWRSYLDTFGFTTRQQQSPIKLLSDGQRSRLVFAMLCMRPVNLLLLDEPTNHLDVDAVDGLARAINAYEGGVVLVSHDFRLIDKVAREIWVCESQKVRRYEGGIGDYKKQLRRKLGLK</sequence>
<proteinExistence type="inferred from homology"/>